<dbReference type="EMBL" id="VBPA01000193">
    <property type="protein sequence ID" value="TMQ70580.1"/>
    <property type="molecule type" value="Genomic_DNA"/>
</dbReference>
<feature type="domain" description="Aromatic amino acid beta-eliminating lyase/threonine aldolase" evidence="6">
    <location>
        <begin position="64"/>
        <end position="348"/>
    </location>
</feature>
<dbReference type="InterPro" id="IPR015424">
    <property type="entry name" value="PyrdxlP-dep_Trfase"/>
</dbReference>
<dbReference type="InterPro" id="IPR023603">
    <property type="entry name" value="Low_specificity_L-TA-like"/>
</dbReference>
<dbReference type="SUPFAM" id="SSF53383">
    <property type="entry name" value="PLP-dependent transferases"/>
    <property type="match status" value="1"/>
</dbReference>
<evidence type="ECO:0000256" key="5">
    <source>
        <dbReference type="SAM" id="MobiDB-lite"/>
    </source>
</evidence>
<dbReference type="AlphaFoldDB" id="A0A538U3V8"/>
<dbReference type="PANTHER" id="PTHR48097">
    <property type="entry name" value="L-THREONINE ALDOLASE-RELATED"/>
    <property type="match status" value="1"/>
</dbReference>
<reference evidence="7 8" key="1">
    <citation type="journal article" date="2019" name="Nat. Microbiol.">
        <title>Mediterranean grassland soil C-N compound turnover is dependent on rainfall and depth, and is mediated by genomically divergent microorganisms.</title>
        <authorList>
            <person name="Diamond S."/>
            <person name="Andeer P.F."/>
            <person name="Li Z."/>
            <person name="Crits-Christoph A."/>
            <person name="Burstein D."/>
            <person name="Anantharaman K."/>
            <person name="Lane K.R."/>
            <person name="Thomas B.C."/>
            <person name="Pan C."/>
            <person name="Northen T.R."/>
            <person name="Banfield J.F."/>
        </authorList>
    </citation>
    <scope>NUCLEOTIDE SEQUENCE [LARGE SCALE GENOMIC DNA]</scope>
    <source>
        <strain evidence="7">WS_10</strain>
    </source>
</reference>
<name>A0A538U3V8_UNCEI</name>
<evidence type="ECO:0000256" key="4">
    <source>
        <dbReference type="ARBA" id="ARBA00023239"/>
    </source>
</evidence>
<evidence type="ECO:0000256" key="1">
    <source>
        <dbReference type="ARBA" id="ARBA00001933"/>
    </source>
</evidence>
<evidence type="ECO:0000259" key="6">
    <source>
        <dbReference type="Pfam" id="PF01212"/>
    </source>
</evidence>
<sequence length="515" mass="55517">MRNAGGWIENGPAGAKRILRGSVAYTCQDCVRLGRSRSKSRPGPRSRSFATKVSRSFAVTQPVDLRSDTVTRPTPAMRRAIAEAVVGDDVMGDDPTMIELESRVAALCGKEAALFVPSGTMGNQLGIAVSTRPGDQVMIERESHVFHYEQAGVGANNGCLANVVTTERGAITPAMLEDAIEDPEDDHVARLALACAENTHNRHGGAVVPLDALRASAATARARGVRVHLDGARLWNASVASGIPIREWAATADTVMMCFSKGLGAPVGSILVGEGDAMRRARRIRKRWGGGMRQVGILAAACLHALDHHVKRLADDHRRARALAEGVRDVPGLRVSAPETNIVFLDLEHAALDLPTVHRTLEERGVWLLPYGRRRLRASARDPRAARGARGAGGGARLAGERGLHARHRGLIAEPLVDLEHGLEQGGVARGLDQRLPGEPVRRHRSADHLHQIAARVVERGRRQRRRASRRTRRLGLVDRPILADWDTIQSSEFEPGAGVVARSAAPVDEGSDPC</sequence>
<dbReference type="Gene3D" id="3.40.640.10">
    <property type="entry name" value="Type I PLP-dependent aspartate aminotransferase-like (Major domain)"/>
    <property type="match status" value="1"/>
</dbReference>
<dbReference type="InterPro" id="IPR001597">
    <property type="entry name" value="ArAA_b-elim_lyase/Thr_aldolase"/>
</dbReference>
<keyword evidence="4" id="KW-0456">Lyase</keyword>
<dbReference type="InterPro" id="IPR015421">
    <property type="entry name" value="PyrdxlP-dep_Trfase_major"/>
</dbReference>
<feature type="region of interest" description="Disordered" evidence="5">
    <location>
        <begin position="496"/>
        <end position="515"/>
    </location>
</feature>
<proteinExistence type="inferred from homology"/>
<keyword evidence="3" id="KW-0663">Pyridoxal phosphate</keyword>
<accession>A0A538U3V8</accession>
<dbReference type="NCBIfam" id="NF041359">
    <property type="entry name" value="GntG_guanitoxin"/>
    <property type="match status" value="1"/>
</dbReference>
<evidence type="ECO:0000256" key="2">
    <source>
        <dbReference type="ARBA" id="ARBA00006966"/>
    </source>
</evidence>
<gene>
    <name evidence="7" type="ORF">E6K80_08095</name>
</gene>
<dbReference type="GO" id="GO:0006545">
    <property type="term" value="P:glycine biosynthetic process"/>
    <property type="evidence" value="ECO:0007669"/>
    <property type="project" value="TreeGrafter"/>
</dbReference>
<evidence type="ECO:0000313" key="7">
    <source>
        <dbReference type="EMBL" id="TMQ70580.1"/>
    </source>
</evidence>
<comment type="caution">
    <text evidence="7">The sequence shown here is derived from an EMBL/GenBank/DDBJ whole genome shotgun (WGS) entry which is preliminary data.</text>
</comment>
<dbReference type="Proteomes" id="UP000319836">
    <property type="component" value="Unassembled WGS sequence"/>
</dbReference>
<protein>
    <recommendedName>
        <fullName evidence="6">Aromatic amino acid beta-eliminating lyase/threonine aldolase domain-containing protein</fullName>
    </recommendedName>
</protein>
<dbReference type="PANTHER" id="PTHR48097:SF9">
    <property type="entry name" value="L-THREONINE ALDOLASE"/>
    <property type="match status" value="1"/>
</dbReference>
<comment type="cofactor">
    <cofactor evidence="1">
        <name>pyridoxal 5'-phosphate</name>
        <dbReference type="ChEBI" id="CHEBI:597326"/>
    </cofactor>
</comment>
<organism evidence="7 8">
    <name type="scientific">Eiseniibacteriota bacterium</name>
    <dbReference type="NCBI Taxonomy" id="2212470"/>
    <lineage>
        <taxon>Bacteria</taxon>
        <taxon>Candidatus Eiseniibacteriota</taxon>
    </lineage>
</organism>
<evidence type="ECO:0000256" key="3">
    <source>
        <dbReference type="ARBA" id="ARBA00022898"/>
    </source>
</evidence>
<dbReference type="GO" id="GO:0008732">
    <property type="term" value="F:L-allo-threonine aldolase activity"/>
    <property type="evidence" value="ECO:0007669"/>
    <property type="project" value="TreeGrafter"/>
</dbReference>
<dbReference type="FunFam" id="3.40.640.10:FF:000030">
    <property type="entry name" value="Low-specificity L-threonine aldolase"/>
    <property type="match status" value="1"/>
</dbReference>
<dbReference type="Pfam" id="PF01212">
    <property type="entry name" value="Beta_elim_lyase"/>
    <property type="match status" value="1"/>
</dbReference>
<comment type="similarity">
    <text evidence="2">Belongs to the threonine aldolase family.</text>
</comment>
<dbReference type="InterPro" id="IPR015422">
    <property type="entry name" value="PyrdxlP-dep_Trfase_small"/>
</dbReference>
<dbReference type="GO" id="GO:0006567">
    <property type="term" value="P:L-threonine catabolic process"/>
    <property type="evidence" value="ECO:0007669"/>
    <property type="project" value="TreeGrafter"/>
</dbReference>
<evidence type="ECO:0000313" key="8">
    <source>
        <dbReference type="Proteomes" id="UP000319836"/>
    </source>
</evidence>
<dbReference type="GO" id="GO:0005829">
    <property type="term" value="C:cytosol"/>
    <property type="evidence" value="ECO:0007669"/>
    <property type="project" value="TreeGrafter"/>
</dbReference>
<dbReference type="Gene3D" id="3.90.1150.10">
    <property type="entry name" value="Aspartate Aminotransferase, domain 1"/>
    <property type="match status" value="1"/>
</dbReference>